<dbReference type="Pfam" id="PF22302">
    <property type="entry name" value="DUF6968"/>
    <property type="match status" value="1"/>
</dbReference>
<dbReference type="OrthoDB" id="7276171at2"/>
<feature type="domain" description="DUF6968" evidence="1">
    <location>
        <begin position="14"/>
        <end position="87"/>
    </location>
</feature>
<accession>A0A059DZP6</accession>
<gene>
    <name evidence="2" type="ORF">HY36_06695</name>
</gene>
<dbReference type="InterPro" id="IPR054241">
    <property type="entry name" value="DUF6968"/>
</dbReference>
<dbReference type="PATRIC" id="fig|1280948.3.peg.2434"/>
<reference evidence="2 3" key="1">
    <citation type="journal article" date="2014" name="Antonie Van Leeuwenhoek">
        <title>Hyphomonas beringensis sp. nov. and Hyphomonas chukchiensis sp. nov., isolated from surface seawater of the Bering Sea and Chukchi Sea.</title>
        <authorList>
            <person name="Li C."/>
            <person name="Lai Q."/>
            <person name="Li G."/>
            <person name="Dong C."/>
            <person name="Wang J."/>
            <person name="Liao Y."/>
            <person name="Shao Z."/>
        </authorList>
    </citation>
    <scope>NUCLEOTIDE SEQUENCE [LARGE SCALE GENOMIC DNA]</scope>
    <source>
        <strain evidence="2 3">22II1-22F38</strain>
    </source>
</reference>
<sequence>MTEVCVERRIECLVEGKWRSGRIAVMQPELDGEDWRCELDLDWPGYKKSYPVMGVDAYQALELALRVVPVEIMASESFCRGQLRLYAEQDLLNEERLYKAFHAQPYGKPS</sequence>
<comment type="caution">
    <text evidence="2">The sequence shown here is derived from an EMBL/GenBank/DDBJ whole genome shotgun (WGS) entry which is preliminary data.</text>
</comment>
<dbReference type="EMBL" id="AWFH01000034">
    <property type="protein sequence ID" value="KCZ59812.1"/>
    <property type="molecule type" value="Genomic_DNA"/>
</dbReference>
<evidence type="ECO:0000313" key="2">
    <source>
        <dbReference type="EMBL" id="KCZ59812.1"/>
    </source>
</evidence>
<dbReference type="RefSeq" id="WP_035553062.1">
    <property type="nucleotide sequence ID" value="NZ_AWFH01000034.1"/>
</dbReference>
<proteinExistence type="predicted"/>
<evidence type="ECO:0000313" key="3">
    <source>
        <dbReference type="Proteomes" id="UP000024547"/>
    </source>
</evidence>
<dbReference type="AlphaFoldDB" id="A0A059DZP6"/>
<evidence type="ECO:0000259" key="1">
    <source>
        <dbReference type="Pfam" id="PF22302"/>
    </source>
</evidence>
<organism evidence="2 3">
    <name type="scientific">Hyphomonas atlantica</name>
    <dbReference type="NCBI Taxonomy" id="1280948"/>
    <lineage>
        <taxon>Bacteria</taxon>
        <taxon>Pseudomonadati</taxon>
        <taxon>Pseudomonadota</taxon>
        <taxon>Alphaproteobacteria</taxon>
        <taxon>Hyphomonadales</taxon>
        <taxon>Hyphomonadaceae</taxon>
        <taxon>Hyphomonas</taxon>
    </lineage>
</organism>
<dbReference type="Proteomes" id="UP000024547">
    <property type="component" value="Unassembled WGS sequence"/>
</dbReference>
<dbReference type="STRING" id="1280948.HY36_06695"/>
<protein>
    <recommendedName>
        <fullName evidence="1">DUF6968 domain-containing protein</fullName>
    </recommendedName>
</protein>
<keyword evidence="3" id="KW-1185">Reference proteome</keyword>
<name>A0A059DZP6_9PROT</name>